<dbReference type="Gene3D" id="3.40.50.620">
    <property type="entry name" value="HUPs"/>
    <property type="match status" value="1"/>
</dbReference>
<protein>
    <recommendedName>
        <fullName evidence="3">Cytidyltransferase-like domain-containing protein</fullName>
    </recommendedName>
</protein>
<gene>
    <name evidence="4" type="ORF">COT89_00805</name>
</gene>
<proteinExistence type="predicted"/>
<comment type="caution">
    <text evidence="4">The sequence shown here is derived from an EMBL/GenBank/DDBJ whole genome shotgun (WGS) entry which is preliminary data.</text>
</comment>
<dbReference type="PANTHER" id="PTHR43793">
    <property type="entry name" value="FAD SYNTHASE"/>
    <property type="match status" value="1"/>
</dbReference>
<evidence type="ECO:0000313" key="5">
    <source>
        <dbReference type="Proteomes" id="UP000231466"/>
    </source>
</evidence>
<evidence type="ECO:0000256" key="1">
    <source>
        <dbReference type="ARBA" id="ARBA00022679"/>
    </source>
</evidence>
<dbReference type="Pfam" id="PF01467">
    <property type="entry name" value="CTP_transf_like"/>
    <property type="match status" value="1"/>
</dbReference>
<dbReference type="AlphaFoldDB" id="A0A2H0VGN6"/>
<dbReference type="Proteomes" id="UP000231466">
    <property type="component" value="Unassembled WGS sequence"/>
</dbReference>
<evidence type="ECO:0000259" key="3">
    <source>
        <dbReference type="Pfam" id="PF01467"/>
    </source>
</evidence>
<organism evidence="4 5">
    <name type="scientific">Candidatus Colwellbacteria bacterium CG10_big_fil_rev_8_21_14_0_10_42_22</name>
    <dbReference type="NCBI Taxonomy" id="1974540"/>
    <lineage>
        <taxon>Bacteria</taxon>
        <taxon>Candidatus Colwelliibacteriota</taxon>
    </lineage>
</organism>
<name>A0A2H0VGN6_9BACT</name>
<dbReference type="GO" id="GO:0016779">
    <property type="term" value="F:nucleotidyltransferase activity"/>
    <property type="evidence" value="ECO:0007669"/>
    <property type="project" value="UniProtKB-KW"/>
</dbReference>
<feature type="domain" description="Cytidyltransferase-like" evidence="3">
    <location>
        <begin position="12"/>
        <end position="105"/>
    </location>
</feature>
<reference evidence="5" key="1">
    <citation type="submission" date="2017-09" db="EMBL/GenBank/DDBJ databases">
        <title>Depth-based differentiation of microbial function through sediment-hosted aquifers and enrichment of novel symbionts in the deep terrestrial subsurface.</title>
        <authorList>
            <person name="Probst A.J."/>
            <person name="Ladd B."/>
            <person name="Jarett J.K."/>
            <person name="Geller-Mcgrath D.E."/>
            <person name="Sieber C.M.K."/>
            <person name="Emerson J.B."/>
            <person name="Anantharaman K."/>
            <person name="Thomas B.C."/>
            <person name="Malmstrom R."/>
            <person name="Stieglmeier M."/>
            <person name="Klingl A."/>
            <person name="Woyke T."/>
            <person name="Ryan C.M."/>
            <person name="Banfield J.F."/>
        </authorList>
    </citation>
    <scope>NUCLEOTIDE SEQUENCE [LARGE SCALE GENOMIC DNA]</scope>
</reference>
<evidence type="ECO:0000313" key="4">
    <source>
        <dbReference type="EMBL" id="PIR98233.1"/>
    </source>
</evidence>
<dbReference type="InterPro" id="IPR050385">
    <property type="entry name" value="Archaeal_FAD_synthase"/>
</dbReference>
<dbReference type="InterPro" id="IPR014729">
    <property type="entry name" value="Rossmann-like_a/b/a_fold"/>
</dbReference>
<dbReference type="PANTHER" id="PTHR43793:SF1">
    <property type="entry name" value="FAD SYNTHASE"/>
    <property type="match status" value="1"/>
</dbReference>
<keyword evidence="1" id="KW-0808">Transferase</keyword>
<keyword evidence="2" id="KW-0548">Nucleotidyltransferase</keyword>
<dbReference type="NCBIfam" id="TIGR00125">
    <property type="entry name" value="cyt_tran_rel"/>
    <property type="match status" value="1"/>
</dbReference>
<dbReference type="EMBL" id="PFAH01000002">
    <property type="protein sequence ID" value="PIR98233.1"/>
    <property type="molecule type" value="Genomic_DNA"/>
</dbReference>
<sequence length="152" mass="16931">MVQKKEITVAVSGGFDPIHVGHIRLFEEAKKLGNKLVVILNNDNWLMKKKGYVFMPEKERVEIIKALKSVDGVVLTEHPKNADYGHIGFTLRKVKPDIFVNGGDKGITNEFEIAACEEIGCKMVAGIGGDKVQSSSWLIDNFLKNYQDKLGK</sequence>
<accession>A0A2H0VGN6</accession>
<dbReference type="SUPFAM" id="SSF52374">
    <property type="entry name" value="Nucleotidylyl transferase"/>
    <property type="match status" value="1"/>
</dbReference>
<evidence type="ECO:0000256" key="2">
    <source>
        <dbReference type="ARBA" id="ARBA00022695"/>
    </source>
</evidence>
<dbReference type="InterPro" id="IPR004821">
    <property type="entry name" value="Cyt_trans-like"/>
</dbReference>